<dbReference type="Proteomes" id="UP000030854">
    <property type="component" value="Unassembled WGS sequence"/>
</dbReference>
<evidence type="ECO:0000256" key="2">
    <source>
        <dbReference type="ARBA" id="ARBA00013014"/>
    </source>
</evidence>
<dbReference type="InterPro" id="IPR003710">
    <property type="entry name" value="ApbA"/>
</dbReference>
<dbReference type="Pfam" id="PF08546">
    <property type="entry name" value="ApbA_C"/>
    <property type="match status" value="1"/>
</dbReference>
<keyword evidence="3" id="KW-0521">NADP</keyword>
<evidence type="ECO:0000259" key="7">
    <source>
        <dbReference type="Pfam" id="PF08546"/>
    </source>
</evidence>
<protein>
    <recommendedName>
        <fullName evidence="2">2-dehydropantoate 2-reductase</fullName>
        <ecNumber evidence="2">1.1.1.169</ecNumber>
    </recommendedName>
    <alternativeName>
        <fullName evidence="5">Ketopantoate reductase</fullName>
    </alternativeName>
</protein>
<keyword evidence="4" id="KW-0560">Oxidoreductase</keyword>
<reference evidence="8 9" key="1">
    <citation type="journal article" date="2014" name="BMC Genomics">
        <title>Adaptive genomic structural variation in the grape powdery mildew pathogen, Erysiphe necator.</title>
        <authorList>
            <person name="Jones L."/>
            <person name="Riaz S."/>
            <person name="Morales-Cruz A."/>
            <person name="Amrine K.C."/>
            <person name="McGuire B."/>
            <person name="Gubler W.D."/>
            <person name="Walker M.A."/>
            <person name="Cantu D."/>
        </authorList>
    </citation>
    <scope>NUCLEOTIDE SEQUENCE [LARGE SCALE GENOMIC DNA]</scope>
    <source>
        <strain evidence="9">c</strain>
    </source>
</reference>
<dbReference type="EMBL" id="JNVN01001187">
    <property type="protein sequence ID" value="KHJ33857.1"/>
    <property type="molecule type" value="Genomic_DNA"/>
</dbReference>
<dbReference type="InterPro" id="IPR013328">
    <property type="entry name" value="6PGD_dom2"/>
</dbReference>
<gene>
    <name evidence="8" type="ORF">EV44_g0338</name>
</gene>
<dbReference type="PANTHER" id="PTHR43765">
    <property type="entry name" value="2-DEHYDROPANTOATE 2-REDUCTASE-RELATED"/>
    <property type="match status" value="1"/>
</dbReference>
<name>A0A0B1P5A8_UNCNE</name>
<dbReference type="InterPro" id="IPR050838">
    <property type="entry name" value="Ketopantoate_reductase"/>
</dbReference>
<evidence type="ECO:0000256" key="4">
    <source>
        <dbReference type="ARBA" id="ARBA00023002"/>
    </source>
</evidence>
<keyword evidence="9" id="KW-1185">Reference proteome</keyword>
<dbReference type="GO" id="GO:0050661">
    <property type="term" value="F:NADP binding"/>
    <property type="evidence" value="ECO:0007669"/>
    <property type="project" value="TreeGrafter"/>
</dbReference>
<dbReference type="AlphaFoldDB" id="A0A0B1P5A8"/>
<organism evidence="8 9">
    <name type="scientific">Uncinula necator</name>
    <name type="common">Grape powdery mildew</name>
    <dbReference type="NCBI Taxonomy" id="52586"/>
    <lineage>
        <taxon>Eukaryota</taxon>
        <taxon>Fungi</taxon>
        <taxon>Dikarya</taxon>
        <taxon>Ascomycota</taxon>
        <taxon>Pezizomycotina</taxon>
        <taxon>Leotiomycetes</taxon>
        <taxon>Erysiphales</taxon>
        <taxon>Erysiphaceae</taxon>
        <taxon>Erysiphe</taxon>
    </lineage>
</organism>
<dbReference type="Gene3D" id="1.10.1040.10">
    <property type="entry name" value="N-(1-d-carboxylethyl)-l-norvaline Dehydrogenase, domain 2"/>
    <property type="match status" value="1"/>
</dbReference>
<dbReference type="NCBIfam" id="TIGR00745">
    <property type="entry name" value="apbA_panE"/>
    <property type="match status" value="1"/>
</dbReference>
<dbReference type="SUPFAM" id="SSF48179">
    <property type="entry name" value="6-phosphogluconate dehydrogenase C-terminal domain-like"/>
    <property type="match status" value="1"/>
</dbReference>
<dbReference type="InterPro" id="IPR013752">
    <property type="entry name" value="KPA_reductase"/>
</dbReference>
<dbReference type="HOGENOM" id="CLU_031468_10_3_1"/>
<dbReference type="STRING" id="52586.A0A0B1P5A8"/>
<evidence type="ECO:0000256" key="3">
    <source>
        <dbReference type="ARBA" id="ARBA00022857"/>
    </source>
</evidence>
<evidence type="ECO:0000313" key="8">
    <source>
        <dbReference type="EMBL" id="KHJ33857.1"/>
    </source>
</evidence>
<dbReference type="InterPro" id="IPR036291">
    <property type="entry name" value="NAD(P)-bd_dom_sf"/>
</dbReference>
<sequence length="425" mass="47686">MSLAAKRIHVLGLGNLGCFFAHCLRQADRITPITLLFHRESLYKDWDNAFQRISITTTEDFINDISYQNNNRASLLSSTSDPTTSISSAFDIESTFSTNSTISTHSSEGANNYRSNDESPIYNLVLATKSFQTLDALSSIKHRLTDQSSILFVQNGLGIIPEINQVLFPDILTRPSYLVSLVSHGLYSSGPFKSILAGPGRVIFGHISKPSPMSSALVDVILDTLMLNASYFDHLDIRNFQMEKLVVNAIMNPLSALFRCENGKLFWVGTNRILVRSLMKRLISEINQVFVRLDGLNGPLDPDRFAVGNMESMVTGIARKTRNNLSSMLQDVLHHRDTEIDYISGWIVSEGEKKGIDVRCNKKLIELVKKREKLTEDLIELHFPGTITRKDMNAWTQALEGLRLNGIKDTKKPIFNQTGLCLEAW</sequence>
<dbReference type="OMA" id="RKEPFQV"/>
<dbReference type="PANTHER" id="PTHR43765:SF2">
    <property type="entry name" value="2-DEHYDROPANTOATE 2-REDUCTASE"/>
    <property type="match status" value="1"/>
</dbReference>
<feature type="domain" description="Ketopantoate reductase C-terminal" evidence="7">
    <location>
        <begin position="236"/>
        <end position="372"/>
    </location>
</feature>
<dbReference type="SUPFAM" id="SSF51735">
    <property type="entry name" value="NAD(P)-binding Rossmann-fold domains"/>
    <property type="match status" value="1"/>
</dbReference>
<evidence type="ECO:0000313" key="9">
    <source>
        <dbReference type="Proteomes" id="UP000030854"/>
    </source>
</evidence>
<dbReference type="GO" id="GO:0015940">
    <property type="term" value="P:pantothenate biosynthetic process"/>
    <property type="evidence" value="ECO:0007669"/>
    <property type="project" value="InterPro"/>
</dbReference>
<dbReference type="GO" id="GO:0008677">
    <property type="term" value="F:2-dehydropantoate 2-reductase activity"/>
    <property type="evidence" value="ECO:0007669"/>
    <property type="project" value="UniProtKB-EC"/>
</dbReference>
<evidence type="ECO:0000259" key="6">
    <source>
        <dbReference type="Pfam" id="PF02558"/>
    </source>
</evidence>
<dbReference type="GO" id="GO:0005739">
    <property type="term" value="C:mitochondrion"/>
    <property type="evidence" value="ECO:0007669"/>
    <property type="project" value="TreeGrafter"/>
</dbReference>
<dbReference type="InterPro" id="IPR008927">
    <property type="entry name" value="6-PGluconate_DH-like_C_sf"/>
</dbReference>
<comment type="caution">
    <text evidence="8">The sequence shown here is derived from an EMBL/GenBank/DDBJ whole genome shotgun (WGS) entry which is preliminary data.</text>
</comment>
<comment type="similarity">
    <text evidence="1">Belongs to the ketopantoate reductase family.</text>
</comment>
<dbReference type="Gene3D" id="3.40.50.720">
    <property type="entry name" value="NAD(P)-binding Rossmann-like Domain"/>
    <property type="match status" value="1"/>
</dbReference>
<accession>A0A0B1P5A8</accession>
<evidence type="ECO:0000256" key="1">
    <source>
        <dbReference type="ARBA" id="ARBA00007870"/>
    </source>
</evidence>
<dbReference type="Pfam" id="PF02558">
    <property type="entry name" value="ApbA"/>
    <property type="match status" value="1"/>
</dbReference>
<dbReference type="InterPro" id="IPR013332">
    <property type="entry name" value="KPR_N"/>
</dbReference>
<evidence type="ECO:0000256" key="5">
    <source>
        <dbReference type="ARBA" id="ARBA00032024"/>
    </source>
</evidence>
<dbReference type="EC" id="1.1.1.169" evidence="2"/>
<feature type="domain" description="Ketopantoate reductase N-terminal" evidence="6">
    <location>
        <begin position="8"/>
        <end position="208"/>
    </location>
</feature>
<proteinExistence type="inferred from homology"/>